<feature type="chain" id="PRO_5035433321" evidence="2">
    <location>
        <begin position="26"/>
        <end position="51"/>
    </location>
</feature>
<keyword evidence="3" id="KW-1185">Reference proteome</keyword>
<dbReference type="GeneID" id="101885756"/>
<evidence type="ECO:0000256" key="1">
    <source>
        <dbReference type="SAM" id="MobiDB-lite"/>
    </source>
</evidence>
<evidence type="ECO:0000313" key="3">
    <source>
        <dbReference type="Proteomes" id="UP000000437"/>
    </source>
</evidence>
<accession>A0A8M2BIX3</accession>
<dbReference type="CTD" id="768206"/>
<evidence type="ECO:0000313" key="4">
    <source>
        <dbReference type="RefSeq" id="XP_005171605.1"/>
    </source>
</evidence>
<reference evidence="4" key="1">
    <citation type="submission" date="2025-08" db="UniProtKB">
        <authorList>
            <consortium name="RefSeq"/>
        </authorList>
    </citation>
    <scope>IDENTIFICATION</scope>
    <source>
        <strain evidence="4">Tuebingen</strain>
        <tissue evidence="4">Fibroblasts and whole tissue</tissue>
    </source>
</reference>
<dbReference type="OrthoDB" id="8916015at2759"/>
<protein>
    <submittedName>
        <fullName evidence="4">Photoreceptor disk component PRCD</fullName>
    </submittedName>
</protein>
<name>A0A8M2BIX3_DANRE</name>
<dbReference type="KEGG" id="dre:101885756"/>
<organism evidence="3 4">
    <name type="scientific">Danio rerio</name>
    <name type="common">Zebrafish</name>
    <name type="synonym">Brachydanio rerio</name>
    <dbReference type="NCBI Taxonomy" id="7955"/>
    <lineage>
        <taxon>Eukaryota</taxon>
        <taxon>Metazoa</taxon>
        <taxon>Chordata</taxon>
        <taxon>Craniata</taxon>
        <taxon>Vertebrata</taxon>
        <taxon>Euteleostomi</taxon>
        <taxon>Actinopterygii</taxon>
        <taxon>Neopterygii</taxon>
        <taxon>Teleostei</taxon>
        <taxon>Ostariophysi</taxon>
        <taxon>Cypriniformes</taxon>
        <taxon>Danionidae</taxon>
        <taxon>Danioninae</taxon>
        <taxon>Danio</taxon>
    </lineage>
</organism>
<gene>
    <name evidence="4" type="primary">prcd</name>
</gene>
<dbReference type="Pfam" id="PF15201">
    <property type="entry name" value="Rod_cone_degen"/>
    <property type="match status" value="1"/>
</dbReference>
<dbReference type="InterPro" id="IPR027937">
    <property type="entry name" value="PRCD"/>
</dbReference>
<dbReference type="Proteomes" id="UP000000437">
    <property type="component" value="Chromosome 3"/>
</dbReference>
<dbReference type="GO" id="GO:0042622">
    <property type="term" value="C:photoreceptor outer segment membrane"/>
    <property type="evidence" value="ECO:0007669"/>
    <property type="project" value="InterPro"/>
</dbReference>
<dbReference type="RefSeq" id="XP_005171605.1">
    <property type="nucleotide sequence ID" value="XM_005171548.6"/>
</dbReference>
<keyword evidence="2" id="KW-0732">Signal</keyword>
<evidence type="ECO:0000256" key="2">
    <source>
        <dbReference type="SAM" id="SignalP"/>
    </source>
</evidence>
<feature type="signal peptide" evidence="2">
    <location>
        <begin position="1"/>
        <end position="25"/>
    </location>
</feature>
<feature type="region of interest" description="Disordered" evidence="1">
    <location>
        <begin position="24"/>
        <end position="51"/>
    </location>
</feature>
<sequence>MCTTIMVLSTIAVLLRRMFINRVKPQPDVNGTMEKPQENDTTDSQNRTKEL</sequence>
<dbReference type="AlphaFoldDB" id="A0A8M2BIX3"/>
<proteinExistence type="predicted"/>